<organism evidence="1 2">
    <name type="scientific">Peronospora belbahrii</name>
    <dbReference type="NCBI Taxonomy" id="622444"/>
    <lineage>
        <taxon>Eukaryota</taxon>
        <taxon>Sar</taxon>
        <taxon>Stramenopiles</taxon>
        <taxon>Oomycota</taxon>
        <taxon>Peronosporomycetes</taxon>
        <taxon>Peronosporales</taxon>
        <taxon>Peronosporaceae</taxon>
        <taxon>Peronospora</taxon>
    </lineage>
</organism>
<name>A0AAU9LA26_9STRA</name>
<evidence type="ECO:0000313" key="1">
    <source>
        <dbReference type="EMBL" id="CAH0476921.1"/>
    </source>
</evidence>
<accession>A0AAU9LA26</accession>
<protein>
    <recommendedName>
        <fullName evidence="3">M96 mating-specific protein family</fullName>
    </recommendedName>
</protein>
<dbReference type="PANTHER" id="PTHR35796:SF3">
    <property type="entry name" value="BHLH DOMAIN-CONTAINING PROTEIN"/>
    <property type="match status" value="1"/>
</dbReference>
<proteinExistence type="predicted"/>
<sequence length="423" mass="48944">MSFALLEGDDETFTDVLELLNEYEEYEAIDDTSQSQPRVKHCSSSCSYLSESPAWTAFEAAHPINHNTKKHRNRAREIRRQEVQFLRTCAIRLETELNALNEAVEQRAQLRVAMEGLDETNASSMRLWKELATRQLEHRLASERENSRLKGALEDHRKLREMLERVLNTRVARRVMETSLTQEKRTRRVHGVALEASDQEVFQELEGGVDSVYHEAAKVFVQEDMGNMTSPGLFEEKTLPFDLQATAEAAWRCLAHAFQNEKYTLSYNREIQKNDSEKGVHDNTVVESFGVEIKVADKVADFRIKQVFRRYVESDRIVIAWKSYIDPAEFKDPRMRFRFQEKGSMVIQQPLKPQVSGDEPTTLRIWHVITPEMLESTNNAPSSQFVQDLTDFVLNGSSSARTVQMIENMLLEESNRRNMQYTV</sequence>
<dbReference type="Proteomes" id="UP001160483">
    <property type="component" value="Unassembled WGS sequence"/>
</dbReference>
<evidence type="ECO:0000313" key="2">
    <source>
        <dbReference type="Proteomes" id="UP001160483"/>
    </source>
</evidence>
<comment type="caution">
    <text evidence="1">The sequence shown here is derived from an EMBL/GenBank/DDBJ whole genome shotgun (WGS) entry which is preliminary data.</text>
</comment>
<evidence type="ECO:0008006" key="3">
    <source>
        <dbReference type="Google" id="ProtNLM"/>
    </source>
</evidence>
<dbReference type="PANTHER" id="PTHR35796">
    <property type="entry name" value="HYPOTHETICAL CYTOSOLIC PROTEIN"/>
    <property type="match status" value="1"/>
</dbReference>
<reference evidence="1" key="1">
    <citation type="submission" date="2021-11" db="EMBL/GenBank/DDBJ databases">
        <authorList>
            <person name="Islam A."/>
            <person name="Islam S."/>
            <person name="Flora M.S."/>
            <person name="Rahman M."/>
            <person name="Ziaur R.M."/>
            <person name="Epstein J.H."/>
            <person name="Hassan M."/>
            <person name="Klassen M."/>
            <person name="Woodard K."/>
            <person name="Webb A."/>
            <person name="Webby R.J."/>
            <person name="El Zowalaty M.E."/>
        </authorList>
    </citation>
    <scope>NUCLEOTIDE SEQUENCE</scope>
    <source>
        <strain evidence="1">Pbs3</strain>
    </source>
</reference>
<gene>
    <name evidence="1" type="ORF">PBS003_LOCUS3684</name>
</gene>
<dbReference type="AlphaFoldDB" id="A0AAU9LA26"/>
<dbReference type="EMBL" id="CAKKTJ010000165">
    <property type="protein sequence ID" value="CAH0476921.1"/>
    <property type="molecule type" value="Genomic_DNA"/>
</dbReference>